<dbReference type="SUPFAM" id="SSF54826">
    <property type="entry name" value="Enolase N-terminal domain-like"/>
    <property type="match status" value="1"/>
</dbReference>
<dbReference type="InterPro" id="IPR029017">
    <property type="entry name" value="Enolase-like_N"/>
</dbReference>
<evidence type="ECO:0000256" key="2">
    <source>
        <dbReference type="ARBA" id="ARBA00005183"/>
    </source>
</evidence>
<dbReference type="PROSITE" id="PS00908">
    <property type="entry name" value="MR_MLE_1"/>
    <property type="match status" value="1"/>
</dbReference>
<evidence type="ECO:0000256" key="3">
    <source>
        <dbReference type="ARBA" id="ARBA00011973"/>
    </source>
</evidence>
<comment type="pathway">
    <text evidence="2">Carbohydrate acid metabolism; D-glucarate degradation; 2,5-dioxopentanoate from D-glucarate: step 1/2.</text>
</comment>
<dbReference type="EC" id="4.2.1.40" evidence="3"/>
<comment type="caution">
    <text evidence="5">The sequence shown here is derived from an EMBL/GenBank/DDBJ whole genome shotgun (WGS) entry which is preliminary data.</text>
</comment>
<protein>
    <recommendedName>
        <fullName evidence="3">glucarate dehydratase</fullName>
        <ecNumber evidence="3">4.2.1.40</ecNumber>
    </recommendedName>
</protein>
<dbReference type="Proteomes" id="UP000315252">
    <property type="component" value="Unassembled WGS sequence"/>
</dbReference>
<dbReference type="InterPro" id="IPR036849">
    <property type="entry name" value="Enolase-like_C_sf"/>
</dbReference>
<dbReference type="SMART" id="SM00922">
    <property type="entry name" value="MR_MLE"/>
    <property type="match status" value="1"/>
</dbReference>
<name>A0A545TF55_9PROT</name>
<feature type="domain" description="Mandelate racemase/muconate lactonizing enzyme C-terminal" evidence="4">
    <location>
        <begin position="156"/>
        <end position="252"/>
    </location>
</feature>
<dbReference type="Gene3D" id="3.20.20.120">
    <property type="entry name" value="Enolase-like C-terminal domain"/>
    <property type="match status" value="1"/>
</dbReference>
<keyword evidence="5" id="KW-0413">Isomerase</keyword>
<dbReference type="RefSeq" id="WP_142898854.1">
    <property type="nucleotide sequence ID" value="NZ_ML660060.1"/>
</dbReference>
<evidence type="ECO:0000259" key="4">
    <source>
        <dbReference type="SMART" id="SM00922"/>
    </source>
</evidence>
<comment type="catalytic activity">
    <reaction evidence="1">
        <text>D-glucarate = 5-dehydro-4-deoxy-D-glucarate + H2O</text>
        <dbReference type="Rhea" id="RHEA:14573"/>
        <dbReference type="ChEBI" id="CHEBI:15377"/>
        <dbReference type="ChEBI" id="CHEBI:30612"/>
        <dbReference type="ChEBI" id="CHEBI:42819"/>
        <dbReference type="EC" id="4.2.1.40"/>
    </reaction>
</comment>
<dbReference type="InterPro" id="IPR029065">
    <property type="entry name" value="Enolase_C-like"/>
</dbReference>
<evidence type="ECO:0000256" key="1">
    <source>
        <dbReference type="ARBA" id="ARBA00001426"/>
    </source>
</evidence>
<dbReference type="Pfam" id="PF02746">
    <property type="entry name" value="MR_MLE_N"/>
    <property type="match status" value="1"/>
</dbReference>
<dbReference type="EMBL" id="VHSH01000009">
    <property type="protein sequence ID" value="TQV75867.1"/>
    <property type="molecule type" value="Genomic_DNA"/>
</dbReference>
<evidence type="ECO:0000313" key="5">
    <source>
        <dbReference type="EMBL" id="TQV75867.1"/>
    </source>
</evidence>
<gene>
    <name evidence="5" type="ORF">FKG95_23435</name>
</gene>
<dbReference type="GO" id="GO:0000287">
    <property type="term" value="F:magnesium ion binding"/>
    <property type="evidence" value="ECO:0007669"/>
    <property type="project" value="UniProtKB-ARBA"/>
</dbReference>
<accession>A0A545TF55</accession>
<dbReference type="InterPro" id="IPR013341">
    <property type="entry name" value="Mandelate_racemase_N_dom"/>
</dbReference>
<dbReference type="GO" id="GO:0009063">
    <property type="term" value="P:amino acid catabolic process"/>
    <property type="evidence" value="ECO:0007669"/>
    <property type="project" value="InterPro"/>
</dbReference>
<dbReference type="SUPFAM" id="SSF51604">
    <property type="entry name" value="Enolase C-terminal domain-like"/>
    <property type="match status" value="1"/>
</dbReference>
<reference evidence="5 6" key="1">
    <citation type="submission" date="2019-06" db="EMBL/GenBank/DDBJ databases">
        <title>Whole genome sequence for Rhodospirillaceae sp. R148.</title>
        <authorList>
            <person name="Wang G."/>
        </authorList>
    </citation>
    <scope>NUCLEOTIDE SEQUENCE [LARGE SCALE GENOMIC DNA]</scope>
    <source>
        <strain evidence="5 6">R148</strain>
    </source>
</reference>
<dbReference type="PANTHER" id="PTHR48080:SF4">
    <property type="entry name" value="GLUCARATE DEHYDRATASE"/>
    <property type="match status" value="1"/>
</dbReference>
<organism evidence="5 6">
    <name type="scientific">Denitrobaculum tricleocarpae</name>
    <dbReference type="NCBI Taxonomy" id="2591009"/>
    <lineage>
        <taxon>Bacteria</taxon>
        <taxon>Pseudomonadati</taxon>
        <taxon>Pseudomonadota</taxon>
        <taxon>Alphaproteobacteria</taxon>
        <taxon>Rhodospirillales</taxon>
        <taxon>Rhodospirillaceae</taxon>
        <taxon>Denitrobaculum</taxon>
    </lineage>
</organism>
<dbReference type="GO" id="GO:0008872">
    <property type="term" value="F:glucarate dehydratase activity"/>
    <property type="evidence" value="ECO:0007669"/>
    <property type="project" value="UniProtKB-EC"/>
</dbReference>
<dbReference type="GO" id="GO:0016853">
    <property type="term" value="F:isomerase activity"/>
    <property type="evidence" value="ECO:0007669"/>
    <property type="project" value="UniProtKB-KW"/>
</dbReference>
<dbReference type="Gene3D" id="3.30.390.10">
    <property type="entry name" value="Enolase-like, N-terminal domain"/>
    <property type="match status" value="1"/>
</dbReference>
<sequence>MKITDIKVTHVNVPFDAPFWWTAGLYPGASKSIIEVETDAGIVGLGEAPWWHFGEVVEKEIKPALIGQDPLDLANAESLCVPAYQITANTGENASTVAFGAVELALWDIRGKAMDLPLYKLLGGAVRKAIPFTEYFSFRPAWRGQDGTATGGEMTPEAIVDYCLKMREQHGSTFFEGKLIQGDPELEIRTVRLLREALGPEAMIRLDSNMQWSLTTARWVLREIEAYNIRNYEDPVASFEEMAELRQHSRIPFSTHIPDLRRAVALGAPDSFVCNFAALGGIARTLKFVAACEAMGKGFWCYSNDLGIMTSAYLHVVAATHWITEPSQSLFRWQVGDVIKDGPFRQTNNVVHLPKGPGLGVDLDPAAMERWHRHFAENGPMSHFHDPAAPGRFRRLPLN</sequence>
<dbReference type="PANTHER" id="PTHR48080">
    <property type="entry name" value="D-GALACTONATE DEHYDRATASE-RELATED"/>
    <property type="match status" value="1"/>
</dbReference>
<keyword evidence="6" id="KW-1185">Reference proteome</keyword>
<dbReference type="InterPro" id="IPR018110">
    <property type="entry name" value="Mandel_Rmase/mucon_lact_enz_CS"/>
</dbReference>
<dbReference type="InterPro" id="IPR013342">
    <property type="entry name" value="Mandelate_racemase_C"/>
</dbReference>
<dbReference type="Pfam" id="PF13378">
    <property type="entry name" value="MR_MLE_C"/>
    <property type="match status" value="1"/>
</dbReference>
<dbReference type="OrthoDB" id="5290054at2"/>
<dbReference type="AlphaFoldDB" id="A0A545TF55"/>
<evidence type="ECO:0000313" key="6">
    <source>
        <dbReference type="Proteomes" id="UP000315252"/>
    </source>
</evidence>
<dbReference type="CDD" id="cd03316">
    <property type="entry name" value="MR_like"/>
    <property type="match status" value="1"/>
</dbReference>
<proteinExistence type="predicted"/>
<dbReference type="InterPro" id="IPR034593">
    <property type="entry name" value="DgoD-like"/>
</dbReference>